<evidence type="ECO:0000256" key="1">
    <source>
        <dbReference type="SAM" id="Phobius"/>
    </source>
</evidence>
<accession>A0A9W5IP84</accession>
<reference evidence="2 3" key="1">
    <citation type="submission" date="2010-01" db="EMBL/GenBank/DDBJ databases">
        <authorList>
            <person name="Weinstock G."/>
            <person name="Sodergren E."/>
            <person name="Clifton S."/>
            <person name="Fulton L."/>
            <person name="Fulton B."/>
            <person name="Courtney L."/>
            <person name="Fronick C."/>
            <person name="Harrison M."/>
            <person name="Strong C."/>
            <person name="Farmer C."/>
            <person name="Delahaunty K."/>
            <person name="Markovic C."/>
            <person name="Hall O."/>
            <person name="Minx P."/>
            <person name="Tomlinson C."/>
            <person name="Mitreva M."/>
            <person name="Nelson J."/>
            <person name="Hou S."/>
            <person name="Wollam A."/>
            <person name="Pepin K.H."/>
            <person name="Johnson M."/>
            <person name="Bhonagiri V."/>
            <person name="Nash W.E."/>
            <person name="Warren W."/>
            <person name="Chinwalla A."/>
            <person name="Mardis E.R."/>
            <person name="Wilson R.K."/>
        </authorList>
    </citation>
    <scope>NUCLEOTIDE SEQUENCE [LARGE SCALE GENOMIC DNA]</scope>
    <source>
        <strain evidence="2 3">NJ9703</strain>
    </source>
</reference>
<keyword evidence="1" id="KW-0812">Transmembrane</keyword>
<dbReference type="EMBL" id="ACEO02000014">
    <property type="protein sequence ID" value="EFC51148.1"/>
    <property type="molecule type" value="Genomic_DNA"/>
</dbReference>
<proteinExistence type="predicted"/>
<organism evidence="2 3">
    <name type="scientific">Neisseria subflava NJ9703</name>
    <dbReference type="NCBI Taxonomy" id="546268"/>
    <lineage>
        <taxon>Bacteria</taxon>
        <taxon>Pseudomonadati</taxon>
        <taxon>Pseudomonadota</taxon>
        <taxon>Betaproteobacteria</taxon>
        <taxon>Neisseriales</taxon>
        <taxon>Neisseriaceae</taxon>
        <taxon>Neisseria</taxon>
    </lineage>
</organism>
<dbReference type="Proteomes" id="UP000004621">
    <property type="component" value="Unassembled WGS sequence"/>
</dbReference>
<evidence type="ECO:0000313" key="2">
    <source>
        <dbReference type="EMBL" id="EFC51148.1"/>
    </source>
</evidence>
<gene>
    <name evidence="2" type="ORF">NEISUBOT_05482</name>
</gene>
<dbReference type="AlphaFoldDB" id="A0A9W5IP84"/>
<name>A0A9W5IP84_NEISU</name>
<keyword evidence="1" id="KW-0472">Membrane</keyword>
<feature type="transmembrane region" description="Helical" evidence="1">
    <location>
        <begin position="216"/>
        <end position="237"/>
    </location>
</feature>
<comment type="caution">
    <text evidence="2">The sequence shown here is derived from an EMBL/GenBank/DDBJ whole genome shotgun (WGS) entry which is preliminary data.</text>
</comment>
<keyword evidence="1" id="KW-1133">Transmembrane helix</keyword>
<protein>
    <submittedName>
        <fullName evidence="2">Uncharacterized protein</fullName>
    </submittedName>
</protein>
<sequence length="274" mass="29645">MYEAGHAAGEGEAFVFAVAFVDQLDIYAVIEEGKFADTFGKGVEAVFDIAEGFAAGEEAYGCTFFVGIADDLQRLFGFAAYEADEVFFAVTVDGQRYPVGQRVDDGYAHAVQTAGDFVAVVVEFAACVQDGHDDFGGGAAFFRVDAGRHAAAVVGHADGIVGMDGYGDFVAMSGERFINSVVEHLEHHVVQAAAVLRVADIHTGAFAYRFQAFQHLYAVGAVFFVFLVSHGLFLLNFKEFFRARDEMSNGRGGCVPKGQNNRQLYLILLEYSAF</sequence>
<evidence type="ECO:0000313" key="3">
    <source>
        <dbReference type="Proteomes" id="UP000004621"/>
    </source>
</evidence>